<organism evidence="2 3">
    <name type="scientific">Entotheonella factor</name>
    <dbReference type="NCBI Taxonomy" id="1429438"/>
    <lineage>
        <taxon>Bacteria</taxon>
        <taxon>Pseudomonadati</taxon>
        <taxon>Nitrospinota/Tectimicrobiota group</taxon>
        <taxon>Candidatus Tectimicrobiota</taxon>
        <taxon>Candidatus Entotheonellia</taxon>
        <taxon>Candidatus Entotheonellales</taxon>
        <taxon>Candidatus Entotheonellaceae</taxon>
        <taxon>Candidatus Entotheonella</taxon>
    </lineage>
</organism>
<gene>
    <name evidence="2" type="ORF">ETSY1_22020</name>
</gene>
<dbReference type="Gene3D" id="3.10.180.10">
    <property type="entry name" value="2,3-Dihydroxybiphenyl 1,2-Dioxygenase, domain 1"/>
    <property type="match status" value="1"/>
</dbReference>
<dbReference type="PANTHER" id="PTHR21366:SF14">
    <property type="entry name" value="GLYOXALASE DOMAIN-CONTAINING PROTEIN 5"/>
    <property type="match status" value="1"/>
</dbReference>
<sequence>MSRVKTIHHVNVGIRDRERTQAWYQQVFDAKVKPHPRMLQLYLGDSEIHFPETPNPAYLKTNHFAVEVADWEGMIAHLAALDIPFDDGLGPQTRDYDGHHFAYIRDPDGNLIELVHYPST</sequence>
<comment type="caution">
    <text evidence="2">The sequence shown here is derived from an EMBL/GenBank/DDBJ whole genome shotgun (WGS) entry which is preliminary data.</text>
</comment>
<dbReference type="Pfam" id="PF00903">
    <property type="entry name" value="Glyoxalase"/>
    <property type="match status" value="1"/>
</dbReference>
<dbReference type="PROSITE" id="PS51819">
    <property type="entry name" value="VOC"/>
    <property type="match status" value="1"/>
</dbReference>
<dbReference type="SUPFAM" id="SSF54593">
    <property type="entry name" value="Glyoxalase/Bleomycin resistance protein/Dihydroxybiphenyl dioxygenase"/>
    <property type="match status" value="1"/>
</dbReference>
<dbReference type="InterPro" id="IPR029068">
    <property type="entry name" value="Glyas_Bleomycin-R_OHBP_Dase"/>
</dbReference>
<evidence type="ECO:0000259" key="1">
    <source>
        <dbReference type="PROSITE" id="PS51819"/>
    </source>
</evidence>
<dbReference type="EMBL" id="AZHW01000643">
    <property type="protein sequence ID" value="ETW97605.1"/>
    <property type="molecule type" value="Genomic_DNA"/>
</dbReference>
<proteinExistence type="predicted"/>
<accession>W4LIQ6</accession>
<keyword evidence="3" id="KW-1185">Reference proteome</keyword>
<feature type="domain" description="VOC" evidence="1">
    <location>
        <begin position="6"/>
        <end position="117"/>
    </location>
</feature>
<dbReference type="HOGENOM" id="CLU_120362_0_0_7"/>
<protein>
    <recommendedName>
        <fullName evidence="1">VOC domain-containing protein</fullName>
    </recommendedName>
</protein>
<dbReference type="PANTHER" id="PTHR21366">
    <property type="entry name" value="GLYOXALASE FAMILY PROTEIN"/>
    <property type="match status" value="1"/>
</dbReference>
<dbReference type="InterPro" id="IPR037523">
    <property type="entry name" value="VOC_core"/>
</dbReference>
<dbReference type="Proteomes" id="UP000019141">
    <property type="component" value="Unassembled WGS sequence"/>
</dbReference>
<name>W4LIQ6_ENTF1</name>
<evidence type="ECO:0000313" key="2">
    <source>
        <dbReference type="EMBL" id="ETW97605.1"/>
    </source>
</evidence>
<evidence type="ECO:0000313" key="3">
    <source>
        <dbReference type="Proteomes" id="UP000019141"/>
    </source>
</evidence>
<dbReference type="AlphaFoldDB" id="W4LIQ6"/>
<reference evidence="2 3" key="1">
    <citation type="journal article" date="2014" name="Nature">
        <title>An environmental bacterial taxon with a large and distinct metabolic repertoire.</title>
        <authorList>
            <person name="Wilson M.C."/>
            <person name="Mori T."/>
            <person name="Ruckert C."/>
            <person name="Uria A.R."/>
            <person name="Helf M.J."/>
            <person name="Takada K."/>
            <person name="Gernert C."/>
            <person name="Steffens U.A."/>
            <person name="Heycke N."/>
            <person name="Schmitt S."/>
            <person name="Rinke C."/>
            <person name="Helfrich E.J."/>
            <person name="Brachmann A.O."/>
            <person name="Gurgui C."/>
            <person name="Wakimoto T."/>
            <person name="Kracht M."/>
            <person name="Crusemann M."/>
            <person name="Hentschel U."/>
            <person name="Abe I."/>
            <person name="Matsunaga S."/>
            <person name="Kalinowski J."/>
            <person name="Takeyama H."/>
            <person name="Piel J."/>
        </authorList>
    </citation>
    <scope>NUCLEOTIDE SEQUENCE [LARGE SCALE GENOMIC DNA]</scope>
    <source>
        <strain evidence="3">TSY1</strain>
    </source>
</reference>
<dbReference type="InterPro" id="IPR050383">
    <property type="entry name" value="GlyoxalaseI/FosfomycinResist"/>
</dbReference>
<dbReference type="InterPro" id="IPR004360">
    <property type="entry name" value="Glyas_Fos-R_dOase_dom"/>
</dbReference>